<dbReference type="STRING" id="407821.A0A087U7R9"/>
<dbReference type="CDD" id="cd04190">
    <property type="entry name" value="Chitin_synth_C"/>
    <property type="match status" value="1"/>
</dbReference>
<feature type="transmembrane region" description="Helical" evidence="14">
    <location>
        <begin position="224"/>
        <end position="242"/>
    </location>
</feature>
<sequence length="1532" mass="175787">MAACTDTLAVVDLPVQREASPTEDGEHLQDEDLRPWDINDESAVEDDDRKENTFFQKAMKVFKAVVYLSTFCIILACGVASKGTMLFMTSVIAREAQFPACDDKIGLEKDEKYVVKISDGERRSWIWCLLFILIIPEILIFLRSSKNCIFKKFGKPKISSFLTVFISESLHVIGLTVMVFVVLPQLHVLQALCLTSGVCVIPGLLNLLSNWSSEWDTKSGLRKILDLAAVIGQVSVFMWAAMNSNKKELWLASACLVLISCAWWENFINENTSNCLSKVKEDIEDSRYFIYIFISLWKIIFTFSLALICLFFLNENVENFLGKFLDSFKSHNVSVHWTPVTDYTIPDRVTPPPQVLVPSLKSDPRFPAIIVAIHVLTSYLCYSCGKFVCKIRIQEFSYAFPLCLTVPLTFSLLSTACIAKTNSSCAYSKITPYLFWSCPKESLTHYFTEEAGYLWIFWLLSQVWITIHIWTPRCERMAPTNELFVNPMYCTAVIDQSLALNRRKYEKIEQKQEAPRAVTRIFACATMWHETPEEMELLLKSIMRLDAHQCCQKTVQEGLSIKNPDYYELEAHIFFDDAFVVSDEDDTKFTINNFVKDLIEAVDTAASKIYKKCTKPDPPLKVPTPYGGRLMWRLLGDNFLVVHLKNKDLIRHKKRWSQVMYMYYLLGYHLESIQHIEDIESIRKNTFILALDGDIDFRPNAVQLLVDLMNKNPNLGAACGRIHPVGTGMMVYYQKFEYAIGHWLQKATEHMIGCVLCSPGCFSLFRAEALIKKNTIRRYATKSREAIEYVQFDQGEDRWLCTLLLQRGYRVEYSAASDAYTHCPETFAEFYTQRRRWAPSTMANIMDLLINYKKTVKCNDNISRPYIGYQVLLMVGTILGPGTIFLMLVGAMVSAFGISNWHSLIANFIPIILFIVICFYAKNDTQIMMAQIFSALYALLMMAVLVGVALQIVMDGITSPSAIFILSMTGTFLIAALVHPQEFWCVAHGLLYFLSVPSMYLLLALYSIINLHVVSWGTREVQTKKTKKQLENERLQAQVLLAQPSKKKGGLFDWLNNFGSKGQEEEEGSISFGFANLFRCMCCTYPKPDPSNLHMVKIEAHLEKMNDSIRHLQRQIDSSVVRVPGFRRRSSIHGIKQDLDAVQEDESDEEDEAELQEQETDVPEEHTYNQPDNNEYWLYDKALKKSPVKRLSDEEMQFWSELINTYLYPLADDPEEKAKVCKQLIDLRNKVVFGILMLNSLYILIVFLLQMQKEILHIKWPLTTSGKANITYIPAFQEIRIDEEYLQLEPINLVFVFFFTLILIIQFIGMLFHRLETMSHILASTNLLDLPSGDVEEITLSEITDLLKKQGLKDDEIVENVLDAAPDRRRRFTSHYLDVPQREKLRFRSLSFALEHDLQKILDKDPKFTNKVRRLSKNPEALEALKRRTSCHQLNFPSRMGTPQLSMRQQEDILDRAFGTPSSSLRSSYINPAFEDISDSESVHSIQKIVPSSRSPIFKTKTGNNDLPSTPNLSSLKRKLNKVKTIQEEQNK</sequence>
<dbReference type="GO" id="GO:0006031">
    <property type="term" value="P:chitin biosynthetic process"/>
    <property type="evidence" value="ECO:0007669"/>
    <property type="project" value="TreeGrafter"/>
</dbReference>
<comment type="similarity">
    <text evidence="11">Belongs to the chitin synthase family. Class IV subfamily.</text>
</comment>
<evidence type="ECO:0000313" key="16">
    <source>
        <dbReference type="EMBL" id="KFM73408.1"/>
    </source>
</evidence>
<feature type="transmembrane region" description="Helical" evidence="14">
    <location>
        <begin position="933"/>
        <end position="954"/>
    </location>
</feature>
<comment type="catalytic activity">
    <reaction evidence="12">
        <text>[(1-&gt;4)-N-acetyl-beta-D-glucosaminyl](n) + UDP-N-acetyl-alpha-D-glucosamine = [(1-&gt;4)-N-acetyl-beta-D-glucosaminyl](n+1) + UDP + H(+)</text>
        <dbReference type="Rhea" id="RHEA:16637"/>
        <dbReference type="Rhea" id="RHEA-COMP:9593"/>
        <dbReference type="Rhea" id="RHEA-COMP:9595"/>
        <dbReference type="ChEBI" id="CHEBI:15378"/>
        <dbReference type="ChEBI" id="CHEBI:17029"/>
        <dbReference type="ChEBI" id="CHEBI:57705"/>
        <dbReference type="ChEBI" id="CHEBI:58223"/>
        <dbReference type="EC" id="2.4.1.16"/>
    </reaction>
</comment>
<dbReference type="InterPro" id="IPR004835">
    <property type="entry name" value="Chitin_synth"/>
</dbReference>
<evidence type="ECO:0000256" key="11">
    <source>
        <dbReference type="ARBA" id="ARBA00046329"/>
    </source>
</evidence>
<evidence type="ECO:0000256" key="1">
    <source>
        <dbReference type="ARBA" id="ARBA00004651"/>
    </source>
</evidence>
<feature type="domain" description="Chitin synthase chs-1/2 N-terminal putative transporter" evidence="15">
    <location>
        <begin position="53"/>
        <end position="275"/>
    </location>
</feature>
<dbReference type="Gene3D" id="3.90.550.10">
    <property type="entry name" value="Spore Coat Polysaccharide Biosynthesis Protein SpsA, Chain A"/>
    <property type="match status" value="1"/>
</dbReference>
<keyword evidence="3" id="KW-1003">Cell membrane</keyword>
<evidence type="ECO:0000256" key="6">
    <source>
        <dbReference type="ARBA" id="ARBA00022692"/>
    </source>
</evidence>
<feature type="transmembrane region" description="Helical" evidence="14">
    <location>
        <begin position="452"/>
        <end position="470"/>
    </location>
</feature>
<evidence type="ECO:0000259" key="15">
    <source>
        <dbReference type="Pfam" id="PF23000"/>
    </source>
</evidence>
<feature type="transmembrane region" description="Helical" evidence="14">
    <location>
        <begin position="960"/>
        <end position="978"/>
    </location>
</feature>
<feature type="transmembrane region" description="Helical" evidence="14">
    <location>
        <begin position="124"/>
        <end position="142"/>
    </location>
</feature>
<feature type="transmembrane region" description="Helical" evidence="14">
    <location>
        <begin position="1231"/>
        <end position="1249"/>
    </location>
</feature>
<protein>
    <recommendedName>
        <fullName evidence="2">chitin synthase</fullName>
        <ecNumber evidence="2">2.4.1.16</ecNumber>
    </recommendedName>
</protein>
<feature type="transmembrane region" description="Helical" evidence="14">
    <location>
        <begin position="64"/>
        <end position="81"/>
    </location>
</feature>
<evidence type="ECO:0000256" key="5">
    <source>
        <dbReference type="ARBA" id="ARBA00022679"/>
    </source>
</evidence>
<dbReference type="PANTHER" id="PTHR22914:SF42">
    <property type="entry name" value="CHITIN SYNTHASE"/>
    <property type="match status" value="1"/>
</dbReference>
<feature type="non-terminal residue" evidence="16">
    <location>
        <position position="1532"/>
    </location>
</feature>
<feature type="transmembrane region" description="Helical" evidence="14">
    <location>
        <begin position="366"/>
        <end position="384"/>
    </location>
</feature>
<evidence type="ECO:0000313" key="17">
    <source>
        <dbReference type="Proteomes" id="UP000054359"/>
    </source>
</evidence>
<proteinExistence type="inferred from homology"/>
<evidence type="ECO:0000256" key="4">
    <source>
        <dbReference type="ARBA" id="ARBA00022676"/>
    </source>
</evidence>
<keyword evidence="9 14" id="KW-0472">Membrane</keyword>
<feature type="transmembrane region" description="Helical" evidence="14">
    <location>
        <begin position="904"/>
        <end position="921"/>
    </location>
</feature>
<dbReference type="Proteomes" id="UP000054359">
    <property type="component" value="Unassembled WGS sequence"/>
</dbReference>
<evidence type="ECO:0000256" key="7">
    <source>
        <dbReference type="ARBA" id="ARBA00022989"/>
    </source>
</evidence>
<dbReference type="GO" id="GO:0004100">
    <property type="term" value="F:chitin synthase activity"/>
    <property type="evidence" value="ECO:0007669"/>
    <property type="project" value="UniProtKB-EC"/>
</dbReference>
<feature type="transmembrane region" description="Helical" evidence="14">
    <location>
        <begin position="871"/>
        <end position="898"/>
    </location>
</feature>
<feature type="transmembrane region" description="Helical" evidence="14">
    <location>
        <begin position="288"/>
        <end position="313"/>
    </location>
</feature>
<dbReference type="FunFam" id="3.90.550.10:FF:000139">
    <property type="entry name" value="Chitin synthase 8"/>
    <property type="match status" value="1"/>
</dbReference>
<keyword evidence="17" id="KW-1185">Reference proteome</keyword>
<keyword evidence="5" id="KW-0808">Transferase</keyword>
<evidence type="ECO:0000256" key="2">
    <source>
        <dbReference type="ARBA" id="ARBA00012543"/>
    </source>
</evidence>
<dbReference type="EMBL" id="KK118602">
    <property type="protein sequence ID" value="KFM73408.1"/>
    <property type="molecule type" value="Genomic_DNA"/>
</dbReference>
<dbReference type="Pfam" id="PF03142">
    <property type="entry name" value="Chitin_synth_2"/>
    <property type="match status" value="1"/>
</dbReference>
<feature type="transmembrane region" description="Helical" evidence="14">
    <location>
        <begin position="248"/>
        <end position="267"/>
    </location>
</feature>
<keyword evidence="4" id="KW-0328">Glycosyltransferase</keyword>
<feature type="transmembrane region" description="Helical" evidence="14">
    <location>
        <begin position="162"/>
        <end position="183"/>
    </location>
</feature>
<keyword evidence="10" id="KW-0325">Glycoprotein</keyword>
<keyword evidence="8" id="KW-0175">Coiled coil</keyword>
<dbReference type="GO" id="GO:0005886">
    <property type="term" value="C:plasma membrane"/>
    <property type="evidence" value="ECO:0007669"/>
    <property type="project" value="UniProtKB-SubCell"/>
</dbReference>
<feature type="transmembrane region" description="Helical" evidence="14">
    <location>
        <begin position="189"/>
        <end position="212"/>
    </location>
</feature>
<name>A0A087U7R9_STEMI</name>
<reference evidence="16 17" key="1">
    <citation type="submission" date="2013-11" db="EMBL/GenBank/DDBJ databases">
        <title>Genome sequencing of Stegodyphus mimosarum.</title>
        <authorList>
            <person name="Bechsgaard J."/>
        </authorList>
    </citation>
    <scope>NUCLEOTIDE SEQUENCE [LARGE SCALE GENOMIC DNA]</scope>
</reference>
<gene>
    <name evidence="16" type="ORF">X975_24033</name>
</gene>
<feature type="transmembrane region" description="Helical" evidence="14">
    <location>
        <begin position="1290"/>
        <end position="1312"/>
    </location>
</feature>
<feature type="compositionally biased region" description="Polar residues" evidence="13">
    <location>
        <begin position="1494"/>
        <end position="1515"/>
    </location>
</feature>
<feature type="transmembrane region" description="Helical" evidence="14">
    <location>
        <begin position="396"/>
        <end position="414"/>
    </location>
</feature>
<dbReference type="Pfam" id="PF23000">
    <property type="entry name" value="ChitinSynthase_IV_N"/>
    <property type="match status" value="1"/>
</dbReference>
<feature type="region of interest" description="Disordered" evidence="13">
    <location>
        <begin position="1494"/>
        <end position="1532"/>
    </location>
</feature>
<dbReference type="InterPro" id="IPR055120">
    <property type="entry name" value="Chs-1/2_IV_N"/>
</dbReference>
<evidence type="ECO:0000256" key="9">
    <source>
        <dbReference type="ARBA" id="ARBA00023136"/>
    </source>
</evidence>
<feature type="transmembrane region" description="Helical" evidence="14">
    <location>
        <begin position="990"/>
        <end position="1009"/>
    </location>
</feature>
<evidence type="ECO:0000256" key="8">
    <source>
        <dbReference type="ARBA" id="ARBA00023054"/>
    </source>
</evidence>
<accession>A0A087U7R9</accession>
<dbReference type="EC" id="2.4.1.16" evidence="2"/>
<dbReference type="SUPFAM" id="SSF53448">
    <property type="entry name" value="Nucleotide-diphospho-sugar transferases"/>
    <property type="match status" value="1"/>
</dbReference>
<evidence type="ECO:0000256" key="13">
    <source>
        <dbReference type="SAM" id="MobiDB-lite"/>
    </source>
</evidence>
<keyword evidence="7 14" id="KW-1133">Transmembrane helix</keyword>
<feature type="region of interest" description="Disordered" evidence="13">
    <location>
        <begin position="1141"/>
        <end position="1172"/>
    </location>
</feature>
<comment type="subcellular location">
    <subcellularLocation>
        <location evidence="1">Cell membrane</location>
        <topology evidence="1">Multi-pass membrane protein</topology>
    </subcellularLocation>
</comment>
<dbReference type="OMA" id="WENYAML"/>
<dbReference type="OrthoDB" id="370884at2759"/>
<organism evidence="16 17">
    <name type="scientific">Stegodyphus mimosarum</name>
    <name type="common">African social velvet spider</name>
    <dbReference type="NCBI Taxonomy" id="407821"/>
    <lineage>
        <taxon>Eukaryota</taxon>
        <taxon>Metazoa</taxon>
        <taxon>Ecdysozoa</taxon>
        <taxon>Arthropoda</taxon>
        <taxon>Chelicerata</taxon>
        <taxon>Arachnida</taxon>
        <taxon>Araneae</taxon>
        <taxon>Araneomorphae</taxon>
        <taxon>Entelegynae</taxon>
        <taxon>Eresoidea</taxon>
        <taxon>Eresidae</taxon>
        <taxon>Stegodyphus</taxon>
    </lineage>
</organism>
<evidence type="ECO:0000256" key="3">
    <source>
        <dbReference type="ARBA" id="ARBA00022475"/>
    </source>
</evidence>
<dbReference type="PANTHER" id="PTHR22914">
    <property type="entry name" value="CHITIN SYNTHASE"/>
    <property type="match status" value="1"/>
</dbReference>
<evidence type="ECO:0000256" key="10">
    <source>
        <dbReference type="ARBA" id="ARBA00023180"/>
    </source>
</evidence>
<dbReference type="InterPro" id="IPR029044">
    <property type="entry name" value="Nucleotide-diphossugar_trans"/>
</dbReference>
<evidence type="ECO:0000256" key="12">
    <source>
        <dbReference type="ARBA" id="ARBA00048014"/>
    </source>
</evidence>
<feature type="compositionally biased region" description="Acidic residues" evidence="13">
    <location>
        <begin position="1141"/>
        <end position="1162"/>
    </location>
</feature>
<keyword evidence="6 14" id="KW-0812">Transmembrane</keyword>
<evidence type="ECO:0000256" key="14">
    <source>
        <dbReference type="SAM" id="Phobius"/>
    </source>
</evidence>